<proteinExistence type="predicted"/>
<dbReference type="AlphaFoldDB" id="A0A4R0XWJ4"/>
<keyword evidence="2" id="KW-1185">Reference proteome</keyword>
<dbReference type="InterPro" id="IPR029057">
    <property type="entry name" value="PRTase-like"/>
</dbReference>
<reference evidence="1 2" key="1">
    <citation type="submission" date="2018-02" db="EMBL/GenBank/DDBJ databases">
        <title>Mycoplasma marinum and Mycoplasma todarodis sp. nov., moderately halophilic and psychrotolerant mycoplasmas isolated from cephalopods.</title>
        <authorList>
            <person name="Viver T."/>
        </authorList>
    </citation>
    <scope>NUCLEOTIDE SEQUENCE [LARGE SCALE GENOMIC DNA]</scope>
    <source>
        <strain evidence="1 2">PE</strain>
    </source>
</reference>
<comment type="caution">
    <text evidence="1">The sequence shown here is derived from an EMBL/GenBank/DDBJ whole genome shotgun (WGS) entry which is preliminary data.</text>
</comment>
<evidence type="ECO:0000313" key="2">
    <source>
        <dbReference type="Proteomes" id="UP000294192"/>
    </source>
</evidence>
<dbReference type="EMBL" id="PSZO01000008">
    <property type="protein sequence ID" value="TCG11351.1"/>
    <property type="molecule type" value="Genomic_DNA"/>
</dbReference>
<accession>A0A4R0XWJ4</accession>
<sequence length="246" mass="29390">MKNQENLQIKPTTNPLDWRNGNPTDMCKSWYMIWYKAPWNFGYFNAFKSKESEYTTDVIEAFLELLKWRIDMIVKSGSTPIIVLPPRKNSWDQTMKFVVENIEGVEFIKIKTPEYRGLHFLKDKEEREKTIESVFPKWKVKFNPEVLEKENVHYIFVDDFYTTGTTTKAVFKAIQENTRLPEIKLVDDELTNFDALYMARTQNKRNAKSRNMWIVDFELSEKVNKLALDDKFKDNERDSSFYKKEK</sequence>
<evidence type="ECO:0008006" key="3">
    <source>
        <dbReference type="Google" id="ProtNLM"/>
    </source>
</evidence>
<gene>
    <name evidence="1" type="ORF">C4B24_02250</name>
</gene>
<organism evidence="1 2">
    <name type="scientific">Mycoplasma marinum</name>
    <dbReference type="NCBI Taxonomy" id="1937190"/>
    <lineage>
        <taxon>Bacteria</taxon>
        <taxon>Bacillati</taxon>
        <taxon>Mycoplasmatota</taxon>
        <taxon>Mollicutes</taxon>
        <taxon>Mycoplasmataceae</taxon>
        <taxon>Mycoplasma</taxon>
    </lineage>
</organism>
<dbReference type="OrthoDB" id="9802227at2"/>
<protein>
    <recommendedName>
        <fullName evidence="3">Phosphoribosyltransferase domain-containing protein</fullName>
    </recommendedName>
</protein>
<name>A0A4R0XWJ4_9MOLU</name>
<dbReference type="SUPFAM" id="SSF53271">
    <property type="entry name" value="PRTase-like"/>
    <property type="match status" value="1"/>
</dbReference>
<dbReference type="CDD" id="cd06223">
    <property type="entry name" value="PRTases_typeI"/>
    <property type="match status" value="1"/>
</dbReference>
<evidence type="ECO:0000313" key="1">
    <source>
        <dbReference type="EMBL" id="TCG11351.1"/>
    </source>
</evidence>
<dbReference type="Proteomes" id="UP000294192">
    <property type="component" value="Unassembled WGS sequence"/>
</dbReference>
<dbReference type="InterPro" id="IPR000836">
    <property type="entry name" value="PRTase_dom"/>
</dbReference>
<dbReference type="RefSeq" id="WP_131598924.1">
    <property type="nucleotide sequence ID" value="NZ_CBDBYK010000006.1"/>
</dbReference>